<gene>
    <name evidence="1" type="ORF">SPELUC_LOCUS16753</name>
</gene>
<organism evidence="1 2">
    <name type="scientific">Cetraspora pellucida</name>
    <dbReference type="NCBI Taxonomy" id="1433469"/>
    <lineage>
        <taxon>Eukaryota</taxon>
        <taxon>Fungi</taxon>
        <taxon>Fungi incertae sedis</taxon>
        <taxon>Mucoromycota</taxon>
        <taxon>Glomeromycotina</taxon>
        <taxon>Glomeromycetes</taxon>
        <taxon>Diversisporales</taxon>
        <taxon>Gigasporaceae</taxon>
        <taxon>Cetraspora</taxon>
    </lineage>
</organism>
<dbReference type="EMBL" id="CAJVPW010064162">
    <property type="protein sequence ID" value="CAG8785507.1"/>
    <property type="molecule type" value="Genomic_DNA"/>
</dbReference>
<proteinExistence type="predicted"/>
<accession>A0ACA9RB77</accession>
<dbReference type="Proteomes" id="UP000789366">
    <property type="component" value="Unassembled WGS sequence"/>
</dbReference>
<keyword evidence="2" id="KW-1185">Reference proteome</keyword>
<protein>
    <submittedName>
        <fullName evidence="1">6375_t:CDS:1</fullName>
    </submittedName>
</protein>
<evidence type="ECO:0000313" key="1">
    <source>
        <dbReference type="EMBL" id="CAG8785507.1"/>
    </source>
</evidence>
<evidence type="ECO:0000313" key="2">
    <source>
        <dbReference type="Proteomes" id="UP000789366"/>
    </source>
</evidence>
<reference evidence="1" key="1">
    <citation type="submission" date="2021-06" db="EMBL/GenBank/DDBJ databases">
        <authorList>
            <person name="Kallberg Y."/>
            <person name="Tangrot J."/>
            <person name="Rosling A."/>
        </authorList>
    </citation>
    <scope>NUCLEOTIDE SEQUENCE</scope>
    <source>
        <strain evidence="1">28 12/20/2015</strain>
    </source>
</reference>
<feature type="non-terminal residue" evidence="1">
    <location>
        <position position="1"/>
    </location>
</feature>
<sequence>NIIQFFGVTQDTRSKYYMVLQYANNSDLRCYLSNRFLELDWTTKIRMAKEISSGIECLHNANIVHLHDDKMMIADFGLSKSLDNNTKSIFGGTCAFSDPKYLTNPFLFKRDKPSDIYSLGVLFWELSSGVPPFKDIADTIQISLIVISGEREDPVNETPIDFLNLYINAWNGDPNLRPSIAEI</sequence>
<comment type="caution">
    <text evidence="1">The sequence shown here is derived from an EMBL/GenBank/DDBJ whole genome shotgun (WGS) entry which is preliminary data.</text>
</comment>
<name>A0ACA9RB77_9GLOM</name>
<feature type="non-terminal residue" evidence="1">
    <location>
        <position position="183"/>
    </location>
</feature>